<dbReference type="AlphaFoldDB" id="A0A9W7FC01"/>
<dbReference type="SUPFAM" id="SSF53335">
    <property type="entry name" value="S-adenosyl-L-methionine-dependent methyltransferases"/>
    <property type="match status" value="1"/>
</dbReference>
<feature type="chain" id="PRO_5040776598" description="Methyltransferase domain-containing protein" evidence="1">
    <location>
        <begin position="22"/>
        <end position="528"/>
    </location>
</feature>
<dbReference type="Gene3D" id="3.40.50.150">
    <property type="entry name" value="Vaccinia Virus protein VP39"/>
    <property type="match status" value="1"/>
</dbReference>
<protein>
    <recommendedName>
        <fullName evidence="2">Methyltransferase domain-containing protein</fullName>
    </recommendedName>
</protein>
<sequence>MKFIPSLLPLLLLLSPQSISSTSPDIHHVDGSELDPQEILTRHPRLLEIMNKVGSSILPVPLIIREYPEVWLELQSDEEVWNWFKKHMPHFTKERARVDSNLLSEVAPRTEKDGHNDMFKIIDQVMREEYDNDEEAYLKVYVSYQNAKWSLKNHLRAVGMSSTVQTHDQRAWESHSLDKDYPGFFSRAGIQEGARVLDIGTEMGLQAVAIAKLGHKVTGTDVGISELLVATEYATREGVEVHYLQDDILVGESSHLTNHSYDVVIDRAVFHSMAPYLEEEPLIKESISKRFGERIKSLLKPSGIFIFKGMSADEDNFRPNKDNDKSQNMFEINVVAVYRAIKHVIEVKLNSDKKGYFKNKMDIAQRLGVDMDDEREVIDFLDYVAKNELNIPNGVSVDLSKNPMPYHFRSDEIPHYFQDIMGFEIVEAGKSLLYNDRKSEEYMPKAEYAVLKVHPDDSSAGTCAIVGGKTTCVAEPSENPVDLHKQIEAIEKELGRSKGSRDVQGTSEKVKGKNSKISWYEAIMSYLG</sequence>
<evidence type="ECO:0000259" key="2">
    <source>
        <dbReference type="Pfam" id="PF13847"/>
    </source>
</evidence>
<keyword evidence="4" id="KW-1185">Reference proteome</keyword>
<dbReference type="PANTHER" id="PTHR12843">
    <property type="entry name" value="PROTEIN-LYSINE N-METHYLTRANSFERASE METTL10"/>
    <property type="match status" value="1"/>
</dbReference>
<gene>
    <name evidence="3" type="ORF">TrVE_jg771</name>
</gene>
<dbReference type="GO" id="GO:0005737">
    <property type="term" value="C:cytoplasm"/>
    <property type="evidence" value="ECO:0007669"/>
    <property type="project" value="TreeGrafter"/>
</dbReference>
<dbReference type="CDD" id="cd02440">
    <property type="entry name" value="AdoMet_MTases"/>
    <property type="match status" value="1"/>
</dbReference>
<evidence type="ECO:0000313" key="3">
    <source>
        <dbReference type="EMBL" id="GMI09370.1"/>
    </source>
</evidence>
<feature type="signal peptide" evidence="1">
    <location>
        <begin position="1"/>
        <end position="21"/>
    </location>
</feature>
<evidence type="ECO:0000256" key="1">
    <source>
        <dbReference type="SAM" id="SignalP"/>
    </source>
</evidence>
<dbReference type="Proteomes" id="UP001165160">
    <property type="component" value="Unassembled WGS sequence"/>
</dbReference>
<dbReference type="EMBL" id="BRXX01000397">
    <property type="protein sequence ID" value="GMI09370.1"/>
    <property type="molecule type" value="Genomic_DNA"/>
</dbReference>
<dbReference type="GO" id="GO:0016279">
    <property type="term" value="F:protein-lysine N-methyltransferase activity"/>
    <property type="evidence" value="ECO:0007669"/>
    <property type="project" value="TreeGrafter"/>
</dbReference>
<dbReference type="InterPro" id="IPR025714">
    <property type="entry name" value="Methyltranfer_dom"/>
</dbReference>
<comment type="caution">
    <text evidence="3">The sequence shown here is derived from an EMBL/GenBank/DDBJ whole genome shotgun (WGS) entry which is preliminary data.</text>
</comment>
<accession>A0A9W7FC01</accession>
<dbReference type="PANTHER" id="PTHR12843:SF5">
    <property type="entry name" value="EEF1A LYSINE METHYLTRANSFERASE 2"/>
    <property type="match status" value="1"/>
</dbReference>
<name>A0A9W7FC01_9STRA</name>
<feature type="domain" description="Methyltransferase" evidence="2">
    <location>
        <begin position="191"/>
        <end position="333"/>
    </location>
</feature>
<reference evidence="4" key="1">
    <citation type="journal article" date="2023" name="Commun. Biol.">
        <title>Genome analysis of Parmales, the sister group of diatoms, reveals the evolutionary specialization of diatoms from phago-mixotrophs to photoautotrophs.</title>
        <authorList>
            <person name="Ban H."/>
            <person name="Sato S."/>
            <person name="Yoshikawa S."/>
            <person name="Yamada K."/>
            <person name="Nakamura Y."/>
            <person name="Ichinomiya M."/>
            <person name="Sato N."/>
            <person name="Blanc-Mathieu R."/>
            <person name="Endo H."/>
            <person name="Kuwata A."/>
            <person name="Ogata H."/>
        </authorList>
    </citation>
    <scope>NUCLEOTIDE SEQUENCE [LARGE SCALE GENOMIC DNA]</scope>
    <source>
        <strain evidence="4">NIES 3699</strain>
    </source>
</reference>
<keyword evidence="1" id="KW-0732">Signal</keyword>
<proteinExistence type="predicted"/>
<organism evidence="3 4">
    <name type="scientific">Triparma verrucosa</name>
    <dbReference type="NCBI Taxonomy" id="1606542"/>
    <lineage>
        <taxon>Eukaryota</taxon>
        <taxon>Sar</taxon>
        <taxon>Stramenopiles</taxon>
        <taxon>Ochrophyta</taxon>
        <taxon>Bolidophyceae</taxon>
        <taxon>Parmales</taxon>
        <taxon>Triparmaceae</taxon>
        <taxon>Triparma</taxon>
    </lineage>
</organism>
<dbReference type="Pfam" id="PF13847">
    <property type="entry name" value="Methyltransf_31"/>
    <property type="match status" value="1"/>
</dbReference>
<evidence type="ECO:0000313" key="4">
    <source>
        <dbReference type="Proteomes" id="UP001165160"/>
    </source>
</evidence>
<dbReference type="InterPro" id="IPR029063">
    <property type="entry name" value="SAM-dependent_MTases_sf"/>
</dbReference>